<comment type="caution">
    <text evidence="2">The sequence shown here is derived from an EMBL/GenBank/DDBJ whole genome shotgun (WGS) entry which is preliminary data.</text>
</comment>
<evidence type="ECO:0000259" key="1">
    <source>
        <dbReference type="Pfam" id="PF00856"/>
    </source>
</evidence>
<protein>
    <submittedName>
        <fullName evidence="2">SET domain-containing protein 4-like isoform X1</fullName>
    </submittedName>
</protein>
<dbReference type="CDD" id="cd19177">
    <property type="entry name" value="SET_SETD4"/>
    <property type="match status" value="1"/>
</dbReference>
<sequence>MNGLRLNIPMRNPGRCGRHRRQKHNIKSVISESHLPEIIRFQQWMKHSLPGRQHSDCKTHLEPAHFTDTGRGLKCLYRIEEGDVVVSIPYHLLITTNSVFSSDLQPIIERVGIIFTPQQLLTVFLISELFKKENSFWHPYISLLPNVYFSSVYFSHEELKLLTKRAHCLALEYRERFERARKKILEFINTHVPWCDGKVSLEHIKWAWSTIDTRSVYLLTEEHPLLVIDPEESHVALAPFLDFLNHKDTAQVRAGINPGSLSYEIITDDKYKKYEQVFISYGPHDNTRLAINYGFTLPNNIHNVFHFSLEDIKACLNVDSASLGKKQAIIQENGFDLNLFCNKDGLSWSLMVALKIFTIPKEFLSLWKSISHDASTFSEYTNLASKLAIRLLTEALLKAQHHLQYVVMQPKSTHFHIAEKLALDDVHILQASLKVVQSQFIS</sequence>
<proteinExistence type="predicted"/>
<dbReference type="Proteomes" id="UP001233172">
    <property type="component" value="Unassembled WGS sequence"/>
</dbReference>
<organism evidence="2 3">
    <name type="scientific">Biomphalaria pfeifferi</name>
    <name type="common">Bloodfluke planorb</name>
    <name type="synonym">Freshwater snail</name>
    <dbReference type="NCBI Taxonomy" id="112525"/>
    <lineage>
        <taxon>Eukaryota</taxon>
        <taxon>Metazoa</taxon>
        <taxon>Spiralia</taxon>
        <taxon>Lophotrochozoa</taxon>
        <taxon>Mollusca</taxon>
        <taxon>Gastropoda</taxon>
        <taxon>Heterobranchia</taxon>
        <taxon>Euthyneura</taxon>
        <taxon>Panpulmonata</taxon>
        <taxon>Hygrophila</taxon>
        <taxon>Lymnaeoidea</taxon>
        <taxon>Planorbidae</taxon>
        <taxon>Biomphalaria</taxon>
    </lineage>
</organism>
<dbReference type="Gene3D" id="3.90.1410.10">
    <property type="entry name" value="set domain protein methyltransferase, domain 1"/>
    <property type="match status" value="1"/>
</dbReference>
<dbReference type="Pfam" id="PF00856">
    <property type="entry name" value="SET"/>
    <property type="match status" value="1"/>
</dbReference>
<feature type="domain" description="SET" evidence="1">
    <location>
        <begin position="70"/>
        <end position="282"/>
    </location>
</feature>
<gene>
    <name evidence="2" type="ORF">Bpfe_013871</name>
</gene>
<dbReference type="SUPFAM" id="SSF82199">
    <property type="entry name" value="SET domain"/>
    <property type="match status" value="1"/>
</dbReference>
<dbReference type="GO" id="GO:0016279">
    <property type="term" value="F:protein-lysine N-methyltransferase activity"/>
    <property type="evidence" value="ECO:0007669"/>
    <property type="project" value="InterPro"/>
</dbReference>
<dbReference type="PANTHER" id="PTHR13271">
    <property type="entry name" value="UNCHARACTERIZED PUTATIVE METHYLTRANSFERASE"/>
    <property type="match status" value="1"/>
</dbReference>
<dbReference type="InterPro" id="IPR044429">
    <property type="entry name" value="SETD4_SET"/>
</dbReference>
<dbReference type="InterPro" id="IPR050600">
    <property type="entry name" value="SETD3_SETD6_MTase"/>
</dbReference>
<accession>A0AAD8BL78</accession>
<dbReference type="PANTHER" id="PTHR13271:SF151">
    <property type="entry name" value="SET DOMAIN-CONTAINING PROTEIN 4"/>
    <property type="match status" value="1"/>
</dbReference>
<reference evidence="2" key="1">
    <citation type="journal article" date="2023" name="PLoS Negl. Trop. Dis.">
        <title>A genome sequence for Biomphalaria pfeifferi, the major vector snail for the human-infecting parasite Schistosoma mansoni.</title>
        <authorList>
            <person name="Bu L."/>
            <person name="Lu L."/>
            <person name="Laidemitt M.R."/>
            <person name="Zhang S.M."/>
            <person name="Mutuku M."/>
            <person name="Mkoji G."/>
            <person name="Steinauer M."/>
            <person name="Loker E.S."/>
        </authorList>
    </citation>
    <scope>NUCLEOTIDE SEQUENCE</scope>
    <source>
        <strain evidence="2">KasaAsao</strain>
    </source>
</reference>
<dbReference type="InterPro" id="IPR001214">
    <property type="entry name" value="SET_dom"/>
</dbReference>
<dbReference type="EMBL" id="JASAOG010000060">
    <property type="protein sequence ID" value="KAK0056653.1"/>
    <property type="molecule type" value="Genomic_DNA"/>
</dbReference>
<evidence type="ECO:0000313" key="3">
    <source>
        <dbReference type="Proteomes" id="UP001233172"/>
    </source>
</evidence>
<dbReference type="AlphaFoldDB" id="A0AAD8BL78"/>
<keyword evidence="3" id="KW-1185">Reference proteome</keyword>
<dbReference type="InterPro" id="IPR046341">
    <property type="entry name" value="SET_dom_sf"/>
</dbReference>
<reference evidence="2" key="2">
    <citation type="submission" date="2023-04" db="EMBL/GenBank/DDBJ databases">
        <authorList>
            <person name="Bu L."/>
            <person name="Lu L."/>
            <person name="Laidemitt M.R."/>
            <person name="Zhang S.M."/>
            <person name="Mutuku M."/>
            <person name="Mkoji G."/>
            <person name="Steinauer M."/>
            <person name="Loker E.S."/>
        </authorList>
    </citation>
    <scope>NUCLEOTIDE SEQUENCE</scope>
    <source>
        <strain evidence="2">KasaAsao</strain>
        <tissue evidence="2">Whole Snail</tissue>
    </source>
</reference>
<evidence type="ECO:0000313" key="2">
    <source>
        <dbReference type="EMBL" id="KAK0056653.1"/>
    </source>
</evidence>
<name>A0AAD8BL78_BIOPF</name>